<keyword evidence="3" id="KW-1185">Reference proteome</keyword>
<feature type="non-terminal residue" evidence="2">
    <location>
        <position position="94"/>
    </location>
</feature>
<dbReference type="AlphaFoldDB" id="A0A8H4KAT1"/>
<sequence length="94" mass="10073">MVTFSIPGDNELAEAASSTPRPRPALPFAKRAYVSTPFKSSRLGTPQSAPSRRLLPTRDELPPSSLNKTSIASSRNIFRASTISDSPSVTPFSP</sequence>
<protein>
    <submittedName>
        <fullName evidence="2">Nuclear pore NSP1</fullName>
    </submittedName>
</protein>
<proteinExistence type="predicted"/>
<accession>A0A8H4KAT1</accession>
<feature type="region of interest" description="Disordered" evidence="1">
    <location>
        <begin position="1"/>
        <end position="68"/>
    </location>
</feature>
<reference evidence="2 3" key="1">
    <citation type="submission" date="2020-01" db="EMBL/GenBank/DDBJ databases">
        <title>Identification and distribution of gene clusters putatively required for synthesis of sphingolipid metabolism inhibitors in phylogenetically diverse species of the filamentous fungus Fusarium.</title>
        <authorList>
            <person name="Kim H.-S."/>
            <person name="Busman M."/>
            <person name="Brown D.W."/>
            <person name="Divon H."/>
            <person name="Uhlig S."/>
            <person name="Proctor R.H."/>
        </authorList>
    </citation>
    <scope>NUCLEOTIDE SEQUENCE [LARGE SCALE GENOMIC DNA]</scope>
    <source>
        <strain evidence="2 3">NRRL 20459</strain>
    </source>
</reference>
<dbReference type="EMBL" id="JAADYS010003570">
    <property type="protein sequence ID" value="KAF4446063.1"/>
    <property type="molecule type" value="Genomic_DNA"/>
</dbReference>
<evidence type="ECO:0000313" key="2">
    <source>
        <dbReference type="EMBL" id="KAF4446063.1"/>
    </source>
</evidence>
<gene>
    <name evidence="2" type="ORF">FALBO_17114</name>
</gene>
<evidence type="ECO:0000256" key="1">
    <source>
        <dbReference type="SAM" id="MobiDB-lite"/>
    </source>
</evidence>
<organism evidence="2 3">
    <name type="scientific">Fusarium albosuccineum</name>
    <dbReference type="NCBI Taxonomy" id="1237068"/>
    <lineage>
        <taxon>Eukaryota</taxon>
        <taxon>Fungi</taxon>
        <taxon>Dikarya</taxon>
        <taxon>Ascomycota</taxon>
        <taxon>Pezizomycotina</taxon>
        <taxon>Sordariomycetes</taxon>
        <taxon>Hypocreomycetidae</taxon>
        <taxon>Hypocreales</taxon>
        <taxon>Nectriaceae</taxon>
        <taxon>Fusarium</taxon>
        <taxon>Fusarium decemcellulare species complex</taxon>
    </lineage>
</organism>
<evidence type="ECO:0000313" key="3">
    <source>
        <dbReference type="Proteomes" id="UP000554235"/>
    </source>
</evidence>
<name>A0A8H4KAT1_9HYPO</name>
<feature type="compositionally biased region" description="Polar residues" evidence="1">
    <location>
        <begin position="37"/>
        <end position="50"/>
    </location>
</feature>
<dbReference type="Proteomes" id="UP000554235">
    <property type="component" value="Unassembled WGS sequence"/>
</dbReference>
<comment type="caution">
    <text evidence="2">The sequence shown here is derived from an EMBL/GenBank/DDBJ whole genome shotgun (WGS) entry which is preliminary data.</text>
</comment>